<name>A0A1H3GN57_9BACI</name>
<evidence type="ECO:0000256" key="1">
    <source>
        <dbReference type="SAM" id="Phobius"/>
    </source>
</evidence>
<organism evidence="2 3">
    <name type="scientific">Evansella caseinilytica</name>
    <dbReference type="NCBI Taxonomy" id="1503961"/>
    <lineage>
        <taxon>Bacteria</taxon>
        <taxon>Bacillati</taxon>
        <taxon>Bacillota</taxon>
        <taxon>Bacilli</taxon>
        <taxon>Bacillales</taxon>
        <taxon>Bacillaceae</taxon>
        <taxon>Evansella</taxon>
    </lineage>
</organism>
<dbReference type="EMBL" id="FNPI01000001">
    <property type="protein sequence ID" value="SDY04753.1"/>
    <property type="molecule type" value="Genomic_DNA"/>
</dbReference>
<sequence>MSNNLLSILIGLMMIVSCSTIFFIAQKKLFRKNRKRPTEASKQDNS</sequence>
<gene>
    <name evidence="2" type="ORF">SAMN05421736_101227</name>
</gene>
<keyword evidence="1" id="KW-0812">Transmembrane</keyword>
<accession>A0A1H3GN57</accession>
<keyword evidence="1" id="KW-0472">Membrane</keyword>
<keyword evidence="1" id="KW-1133">Transmembrane helix</keyword>
<dbReference type="Proteomes" id="UP000198935">
    <property type="component" value="Unassembled WGS sequence"/>
</dbReference>
<dbReference type="STRING" id="1503961.SAMN05421736_101227"/>
<dbReference type="AlphaFoldDB" id="A0A1H3GN57"/>
<keyword evidence="3" id="KW-1185">Reference proteome</keyword>
<evidence type="ECO:0000313" key="2">
    <source>
        <dbReference type="EMBL" id="SDY04753.1"/>
    </source>
</evidence>
<feature type="transmembrane region" description="Helical" evidence="1">
    <location>
        <begin position="6"/>
        <end position="25"/>
    </location>
</feature>
<proteinExistence type="predicted"/>
<protein>
    <submittedName>
        <fullName evidence="2">Uncharacterized protein</fullName>
    </submittedName>
</protein>
<evidence type="ECO:0000313" key="3">
    <source>
        <dbReference type="Proteomes" id="UP000198935"/>
    </source>
</evidence>
<reference evidence="3" key="1">
    <citation type="submission" date="2016-10" db="EMBL/GenBank/DDBJ databases">
        <authorList>
            <person name="Varghese N."/>
            <person name="Submissions S."/>
        </authorList>
    </citation>
    <scope>NUCLEOTIDE SEQUENCE [LARGE SCALE GENOMIC DNA]</scope>
    <source>
        <strain evidence="3">SP</strain>
    </source>
</reference>